<sequence>MRTLITTLMASAVSLIAFTSVQAADAIDEVPAAPSADYSQPAIKNWSGAYVGGTANWGHGQYDATGGRGAAGFGGGLYGGYNMQSGNIVYGAEADINYGDNDTRNSARKMEQGVNGSVRGRVGYDLNPVLVYGTAGVAASSVKATANGGGSDKNTLLGWTAGAGAEAFVTDNITARVEYRYTDYGSKDFSLPGGRVSSGYDEHSVRVGMGVKF</sequence>
<dbReference type="SUPFAM" id="SSF56925">
    <property type="entry name" value="OMPA-like"/>
    <property type="match status" value="1"/>
</dbReference>
<reference evidence="8 9" key="1">
    <citation type="journal article" date="2016" name="Syst. Appl. Microbiol.">
        <title>Pararhizobium polonicum sp. nov. isolated from tumors on stone fruit rootstocks.</title>
        <authorList>
            <person name="Pulawska J."/>
            <person name="Kuzmanovic N."/>
            <person name="Willems A."/>
            <person name="Pothier J.F."/>
        </authorList>
    </citation>
    <scope>NUCLEOTIDE SEQUENCE [LARGE SCALE GENOMIC DNA]</scope>
    <source>
        <strain evidence="8 9">F5.1</strain>
    </source>
</reference>
<dbReference type="PATRIC" id="fig|1612624.7.peg.1562"/>
<evidence type="ECO:0000259" key="7">
    <source>
        <dbReference type="Pfam" id="PF13505"/>
    </source>
</evidence>
<dbReference type="EMBL" id="LGLV01000005">
    <property type="protein sequence ID" value="OBZ96180.1"/>
    <property type="molecule type" value="Genomic_DNA"/>
</dbReference>
<dbReference type="InterPro" id="IPR011250">
    <property type="entry name" value="OMP/PagP_B-barrel"/>
</dbReference>
<dbReference type="PANTHER" id="PTHR34001:SF3">
    <property type="entry name" value="BLL7405 PROTEIN"/>
    <property type="match status" value="1"/>
</dbReference>
<keyword evidence="2 6" id="KW-0732">Signal</keyword>
<evidence type="ECO:0000256" key="6">
    <source>
        <dbReference type="SAM" id="SignalP"/>
    </source>
</evidence>
<dbReference type="PANTHER" id="PTHR34001">
    <property type="entry name" value="BLL7405 PROTEIN"/>
    <property type="match status" value="1"/>
</dbReference>
<evidence type="ECO:0000313" key="9">
    <source>
        <dbReference type="Proteomes" id="UP000093111"/>
    </source>
</evidence>
<dbReference type="Pfam" id="PF13505">
    <property type="entry name" value="OMP_b-brl"/>
    <property type="match status" value="1"/>
</dbReference>
<evidence type="ECO:0000256" key="4">
    <source>
        <dbReference type="ARBA" id="ARBA00023237"/>
    </source>
</evidence>
<dbReference type="OrthoDB" id="9815357at2"/>
<comment type="caution">
    <text evidence="8">The sequence shown here is derived from an EMBL/GenBank/DDBJ whole genome shotgun (WGS) entry which is preliminary data.</text>
</comment>
<name>A0A1C7P4K9_9HYPH</name>
<gene>
    <name evidence="8" type="ORF">ADU59_07410</name>
</gene>
<dbReference type="GO" id="GO:0009279">
    <property type="term" value="C:cell outer membrane"/>
    <property type="evidence" value="ECO:0007669"/>
    <property type="project" value="UniProtKB-SubCell"/>
</dbReference>
<feature type="signal peptide" evidence="6">
    <location>
        <begin position="1"/>
        <end position="23"/>
    </location>
</feature>
<dbReference type="STRING" id="1612624.ADU59_07410"/>
<evidence type="ECO:0000256" key="5">
    <source>
        <dbReference type="ARBA" id="ARBA00038306"/>
    </source>
</evidence>
<keyword evidence="4" id="KW-0998">Cell outer membrane</keyword>
<evidence type="ECO:0000256" key="1">
    <source>
        <dbReference type="ARBA" id="ARBA00004442"/>
    </source>
</evidence>
<dbReference type="Gene3D" id="2.40.160.20">
    <property type="match status" value="1"/>
</dbReference>
<accession>A0A1C7P4K9</accession>
<comment type="similarity">
    <text evidence="5">Belongs to the Omp25/RopB family.</text>
</comment>
<dbReference type="Proteomes" id="UP000093111">
    <property type="component" value="Unassembled WGS sequence"/>
</dbReference>
<evidence type="ECO:0000256" key="3">
    <source>
        <dbReference type="ARBA" id="ARBA00023136"/>
    </source>
</evidence>
<dbReference type="InterPro" id="IPR051692">
    <property type="entry name" value="OMP-like"/>
</dbReference>
<keyword evidence="3" id="KW-0472">Membrane</keyword>
<protein>
    <submittedName>
        <fullName evidence="8">Membrane protein</fullName>
    </submittedName>
</protein>
<feature type="chain" id="PRO_5008890247" evidence="6">
    <location>
        <begin position="24"/>
        <end position="213"/>
    </location>
</feature>
<dbReference type="AlphaFoldDB" id="A0A1C7P4K9"/>
<keyword evidence="9" id="KW-1185">Reference proteome</keyword>
<dbReference type="RefSeq" id="WP_068953212.1">
    <property type="nucleotide sequence ID" value="NZ_LGLV01000005.1"/>
</dbReference>
<proteinExistence type="inferred from homology"/>
<evidence type="ECO:0000256" key="2">
    <source>
        <dbReference type="ARBA" id="ARBA00022729"/>
    </source>
</evidence>
<evidence type="ECO:0000313" key="8">
    <source>
        <dbReference type="EMBL" id="OBZ96180.1"/>
    </source>
</evidence>
<comment type="subcellular location">
    <subcellularLocation>
        <location evidence="1">Cell outer membrane</location>
    </subcellularLocation>
</comment>
<dbReference type="InterPro" id="IPR027385">
    <property type="entry name" value="Beta-barrel_OMP"/>
</dbReference>
<organism evidence="8 9">
    <name type="scientific">Pararhizobium polonicum</name>
    <dbReference type="NCBI Taxonomy" id="1612624"/>
    <lineage>
        <taxon>Bacteria</taxon>
        <taxon>Pseudomonadati</taxon>
        <taxon>Pseudomonadota</taxon>
        <taxon>Alphaproteobacteria</taxon>
        <taxon>Hyphomicrobiales</taxon>
        <taxon>Rhizobiaceae</taxon>
        <taxon>Rhizobium/Agrobacterium group</taxon>
        <taxon>Pararhizobium</taxon>
    </lineage>
</organism>
<feature type="domain" description="Outer membrane protein beta-barrel" evidence="7">
    <location>
        <begin position="40"/>
        <end position="213"/>
    </location>
</feature>